<evidence type="ECO:0000313" key="7">
    <source>
        <dbReference type="EMBL" id="GIF88059.1"/>
    </source>
</evidence>
<feature type="transmembrane region" description="Helical" evidence="5">
    <location>
        <begin position="21"/>
        <end position="40"/>
    </location>
</feature>
<evidence type="ECO:0000256" key="2">
    <source>
        <dbReference type="ARBA" id="ARBA00022692"/>
    </source>
</evidence>
<dbReference type="EMBL" id="BONG01000006">
    <property type="protein sequence ID" value="GIF88059.1"/>
    <property type="molecule type" value="Genomic_DNA"/>
</dbReference>
<sequence length="715" mass="73418">MSLGRLELRRFRRHRMTRAALVVLTLVPLLYGALYLWAFWDPYGNMNRIPVALVLEDEAARDPDGGQVHAGRDLAEELEQRQVFGWRRVDAADAADGLRDGTYQLMLRIPADFSAALVTGPDPAATARAGQLTVVSDDGVNYISGMLARSAFTEIRAAAAESAAAKYFDGMLIGFSDVKSALGDAADGAGELAGGASDAQDGADALADGAHSAQAGAGTLADGLAQAESGSRELAGGLATLEAGSAQLADGAARAAAGGARLASTVDGVADRVEPVLRAHADTIEQGANAVATAAQALAQHLDALPQLADQAVRRTAEVVTSLDALARAHPELADDPAFLAAHRAASVAAETARDLADRLDDAGLPQVKAQLTEVAAAARAVAEAAPHLADDVAAARRSVDELAAGLATLSTGADRLHGGVADAAAGAKSLHGGLYRLSTGARQLDGGLVRLSGGAGELAAGLARLDDGARTLADGLSDGAAQVPGYDADTRAQRAGVLAAPVTLERDVWHAAAAYGAGFAPYFVALALWVGAMLTYMLLRPVTRRHLMTGAPAWRVALAGWRPAVAVGFAQTTVLYAVLLLALGLDPAHPWGMYGYLLATMLAFTAVLQLLGAALGSAGRLVALILLMLQLTGSGGTYPVATSPGFFQAIHPYLPMTYVVDGLRRLILGGSTTTVVTGVTVLLAVAALALTLTTLTASRARRLTPDKLHPALTM</sequence>
<gene>
    <name evidence="7" type="ORF">Cch02nite_15030</name>
</gene>
<evidence type="ECO:0000259" key="6">
    <source>
        <dbReference type="Pfam" id="PF12698"/>
    </source>
</evidence>
<evidence type="ECO:0000313" key="8">
    <source>
        <dbReference type="Proteomes" id="UP000619293"/>
    </source>
</evidence>
<name>A0A8J3K403_9ACTN</name>
<dbReference type="NCBIfam" id="TIGR03057">
    <property type="entry name" value="xxxLxxG_by_4"/>
    <property type="match status" value="2"/>
</dbReference>
<dbReference type="InterPro" id="IPR023908">
    <property type="entry name" value="xxxLxxG_rpt"/>
</dbReference>
<feature type="transmembrane region" description="Helical" evidence="5">
    <location>
        <begin position="520"/>
        <end position="540"/>
    </location>
</feature>
<feature type="transmembrane region" description="Helical" evidence="5">
    <location>
        <begin position="668"/>
        <end position="693"/>
    </location>
</feature>
<protein>
    <submittedName>
        <fullName evidence="7">Membrane protein</fullName>
    </submittedName>
</protein>
<organism evidence="7 8">
    <name type="scientific">Catellatospora chokoriensis</name>
    <dbReference type="NCBI Taxonomy" id="310353"/>
    <lineage>
        <taxon>Bacteria</taxon>
        <taxon>Bacillati</taxon>
        <taxon>Actinomycetota</taxon>
        <taxon>Actinomycetes</taxon>
        <taxon>Micromonosporales</taxon>
        <taxon>Micromonosporaceae</taxon>
        <taxon>Catellatospora</taxon>
    </lineage>
</organism>
<dbReference type="NCBIfam" id="TIGR03062">
    <property type="entry name" value="pip_yhgE_Cterm"/>
    <property type="match status" value="1"/>
</dbReference>
<proteinExistence type="predicted"/>
<comment type="subcellular location">
    <subcellularLocation>
        <location evidence="1">Membrane</location>
        <topology evidence="1">Multi-pass membrane protein</topology>
    </subcellularLocation>
</comment>
<dbReference type="GO" id="GO:0140359">
    <property type="term" value="F:ABC-type transporter activity"/>
    <property type="evidence" value="ECO:0007669"/>
    <property type="project" value="InterPro"/>
</dbReference>
<feature type="domain" description="ABC-2 type transporter transmembrane" evidence="6">
    <location>
        <begin position="515"/>
        <end position="695"/>
    </location>
</feature>
<evidence type="ECO:0000256" key="5">
    <source>
        <dbReference type="SAM" id="Phobius"/>
    </source>
</evidence>
<dbReference type="RefSeq" id="WP_239120375.1">
    <property type="nucleotide sequence ID" value="NZ_BAAALB010000033.1"/>
</dbReference>
<dbReference type="InterPro" id="IPR051328">
    <property type="entry name" value="T7SS_ABC-Transporter"/>
</dbReference>
<dbReference type="NCBIfam" id="TIGR03061">
    <property type="entry name" value="pip_yhgE_Nterm"/>
    <property type="match status" value="1"/>
</dbReference>
<dbReference type="Proteomes" id="UP000619293">
    <property type="component" value="Unassembled WGS sequence"/>
</dbReference>
<keyword evidence="4 5" id="KW-0472">Membrane</keyword>
<dbReference type="InterPro" id="IPR017501">
    <property type="entry name" value="Phage_infect_YhgE_C"/>
</dbReference>
<dbReference type="Pfam" id="PF12698">
    <property type="entry name" value="ABC2_membrane_3"/>
    <property type="match status" value="1"/>
</dbReference>
<feature type="transmembrane region" description="Helical" evidence="5">
    <location>
        <begin position="622"/>
        <end position="648"/>
    </location>
</feature>
<feature type="transmembrane region" description="Helical" evidence="5">
    <location>
        <begin position="592"/>
        <end position="615"/>
    </location>
</feature>
<evidence type="ECO:0000256" key="1">
    <source>
        <dbReference type="ARBA" id="ARBA00004141"/>
    </source>
</evidence>
<evidence type="ECO:0000256" key="3">
    <source>
        <dbReference type="ARBA" id="ARBA00022989"/>
    </source>
</evidence>
<keyword evidence="2 5" id="KW-0812">Transmembrane</keyword>
<dbReference type="InterPro" id="IPR013525">
    <property type="entry name" value="ABC2_TM"/>
</dbReference>
<comment type="caution">
    <text evidence="7">The sequence shown here is derived from an EMBL/GenBank/DDBJ whole genome shotgun (WGS) entry which is preliminary data.</text>
</comment>
<feature type="transmembrane region" description="Helical" evidence="5">
    <location>
        <begin position="561"/>
        <end position="586"/>
    </location>
</feature>
<keyword evidence="8" id="KW-1185">Reference proteome</keyword>
<accession>A0A8J3K403</accession>
<reference evidence="7 8" key="1">
    <citation type="submission" date="2021-01" db="EMBL/GenBank/DDBJ databases">
        <title>Whole genome shotgun sequence of Catellatospora chokoriensis NBRC 107358.</title>
        <authorList>
            <person name="Komaki H."/>
            <person name="Tamura T."/>
        </authorList>
    </citation>
    <scope>NUCLEOTIDE SEQUENCE [LARGE SCALE GENOMIC DNA]</scope>
    <source>
        <strain evidence="7 8">NBRC 107358</strain>
    </source>
</reference>
<dbReference type="GO" id="GO:0016020">
    <property type="term" value="C:membrane"/>
    <property type="evidence" value="ECO:0007669"/>
    <property type="project" value="UniProtKB-SubCell"/>
</dbReference>
<dbReference type="PANTHER" id="PTHR43077:SF5">
    <property type="entry name" value="PHAGE INFECTION PROTEIN"/>
    <property type="match status" value="1"/>
</dbReference>
<keyword evidence="3 5" id="KW-1133">Transmembrane helix</keyword>
<dbReference type="InterPro" id="IPR017500">
    <property type="entry name" value="Phage_infect_YhgE_N"/>
</dbReference>
<dbReference type="PANTHER" id="PTHR43077">
    <property type="entry name" value="TRANSPORT PERMEASE YVFS-RELATED"/>
    <property type="match status" value="1"/>
</dbReference>
<dbReference type="AlphaFoldDB" id="A0A8J3K403"/>
<evidence type="ECO:0000256" key="4">
    <source>
        <dbReference type="ARBA" id="ARBA00023136"/>
    </source>
</evidence>